<comment type="caution">
    <text evidence="2">The sequence shown here is derived from an EMBL/GenBank/DDBJ whole genome shotgun (WGS) entry which is preliminary data.</text>
</comment>
<evidence type="ECO:0000256" key="1">
    <source>
        <dbReference type="SAM" id="MobiDB-lite"/>
    </source>
</evidence>
<dbReference type="EMBL" id="JAUPFM010000049">
    <property type="protein sequence ID" value="KAK2814415.1"/>
    <property type="molecule type" value="Genomic_DNA"/>
</dbReference>
<dbReference type="AlphaFoldDB" id="A0AA88IL30"/>
<evidence type="ECO:0000313" key="3">
    <source>
        <dbReference type="Proteomes" id="UP001187415"/>
    </source>
</evidence>
<proteinExistence type="predicted"/>
<feature type="compositionally biased region" description="Polar residues" evidence="1">
    <location>
        <begin position="13"/>
        <end position="24"/>
    </location>
</feature>
<keyword evidence="3" id="KW-1185">Reference proteome</keyword>
<dbReference type="Proteomes" id="UP001187415">
    <property type="component" value="Unassembled WGS sequence"/>
</dbReference>
<name>A0AA88IL30_CHASR</name>
<evidence type="ECO:0000313" key="2">
    <source>
        <dbReference type="EMBL" id="KAK2814415.1"/>
    </source>
</evidence>
<gene>
    <name evidence="2" type="ORF">Q5P01_000509</name>
</gene>
<sequence length="314" mass="35540">MAGKGGTERNAECCTTPSVSVSTGRTKDIIETIVKERSNDDNVERMKPKRGAGRRTAMESVAEIMGAEMEHRSETEQRGEESRRQNIKYQKDLTVMAEVLGEDRLKTVEVMRAMQEICGGVIAFRETGINKYEDCKSPRVISHLEAYELAAGAKINRKNNSLILGPGADLENADWAFQRAGADIKVLGIYMGANSLTCTRRIWTERIAWYRSRLALWRMRQIGLKGKIIIINALIVPRLTSLTDLCNAVDNFLWKERAHMIAHRTLIGPLKKGGLKLCDLKLKLLSLRTKLMGKFLNHEVEHVWKDYTVCMKTF</sequence>
<feature type="compositionally biased region" description="Basic and acidic residues" evidence="1">
    <location>
        <begin position="25"/>
        <end position="46"/>
    </location>
</feature>
<protein>
    <submittedName>
        <fullName evidence="2">Uncharacterized protein</fullName>
    </submittedName>
</protein>
<reference evidence="2" key="1">
    <citation type="submission" date="2023-07" db="EMBL/GenBank/DDBJ databases">
        <title>Chromosome-level Genome Assembly of Striped Snakehead (Channa striata).</title>
        <authorList>
            <person name="Liu H."/>
        </authorList>
    </citation>
    <scope>NUCLEOTIDE SEQUENCE</scope>
    <source>
        <strain evidence="2">Gz</strain>
        <tissue evidence="2">Muscle</tissue>
    </source>
</reference>
<accession>A0AA88IL30</accession>
<feature type="region of interest" description="Disordered" evidence="1">
    <location>
        <begin position="1"/>
        <end position="57"/>
    </location>
</feature>
<feature type="compositionally biased region" description="Basic and acidic residues" evidence="1">
    <location>
        <begin position="1"/>
        <end position="11"/>
    </location>
</feature>
<organism evidence="2 3">
    <name type="scientific">Channa striata</name>
    <name type="common">Snakehead murrel</name>
    <name type="synonym">Ophicephalus striatus</name>
    <dbReference type="NCBI Taxonomy" id="64152"/>
    <lineage>
        <taxon>Eukaryota</taxon>
        <taxon>Metazoa</taxon>
        <taxon>Chordata</taxon>
        <taxon>Craniata</taxon>
        <taxon>Vertebrata</taxon>
        <taxon>Euteleostomi</taxon>
        <taxon>Actinopterygii</taxon>
        <taxon>Neopterygii</taxon>
        <taxon>Teleostei</taxon>
        <taxon>Neoteleostei</taxon>
        <taxon>Acanthomorphata</taxon>
        <taxon>Anabantaria</taxon>
        <taxon>Anabantiformes</taxon>
        <taxon>Channoidei</taxon>
        <taxon>Channidae</taxon>
        <taxon>Channa</taxon>
    </lineage>
</organism>